<dbReference type="InterPro" id="IPR036638">
    <property type="entry name" value="HLH_DNA-bd_sf"/>
</dbReference>
<accession>A0A0K9NZN6</accession>
<evidence type="ECO:0000313" key="7">
    <source>
        <dbReference type="EMBL" id="KMZ61430.1"/>
    </source>
</evidence>
<feature type="domain" description="BHLH" evidence="6">
    <location>
        <begin position="83"/>
        <end position="132"/>
    </location>
</feature>
<dbReference type="GO" id="GO:0000981">
    <property type="term" value="F:DNA-binding transcription factor activity, RNA polymerase II-specific"/>
    <property type="evidence" value="ECO:0000318"/>
    <property type="project" value="GO_Central"/>
</dbReference>
<comment type="subcellular location">
    <subcellularLocation>
        <location evidence="1">Nucleus</location>
    </subcellularLocation>
</comment>
<name>A0A0K9NZN6_ZOSMR</name>
<evidence type="ECO:0000256" key="4">
    <source>
        <dbReference type="ARBA" id="ARBA00023163"/>
    </source>
</evidence>
<organism evidence="7 8">
    <name type="scientific">Zostera marina</name>
    <name type="common">Eelgrass</name>
    <dbReference type="NCBI Taxonomy" id="29655"/>
    <lineage>
        <taxon>Eukaryota</taxon>
        <taxon>Viridiplantae</taxon>
        <taxon>Streptophyta</taxon>
        <taxon>Embryophyta</taxon>
        <taxon>Tracheophyta</taxon>
        <taxon>Spermatophyta</taxon>
        <taxon>Magnoliopsida</taxon>
        <taxon>Liliopsida</taxon>
        <taxon>Zosteraceae</taxon>
        <taxon>Zostera</taxon>
    </lineage>
</organism>
<dbReference type="Proteomes" id="UP000036987">
    <property type="component" value="Unassembled WGS sequence"/>
</dbReference>
<comment type="caution">
    <text evidence="7">The sequence shown here is derived from an EMBL/GenBank/DDBJ whole genome shotgun (WGS) entry which is preliminary data.</text>
</comment>
<dbReference type="PROSITE" id="PS50888">
    <property type="entry name" value="BHLH"/>
    <property type="match status" value="1"/>
</dbReference>
<dbReference type="SUPFAM" id="SSF47459">
    <property type="entry name" value="HLH, helix-loop-helix DNA-binding domain"/>
    <property type="match status" value="1"/>
</dbReference>
<sequence>MMEKLVQGDEAFGSVELIDRVIVDFDNDIGGFSNLENNDDKRKAKKIVSCSMKEGRPGGGVLGSRTRTTISVQKKPRNDQQTTIYLNGDGIKHVRKEKLGGKIMALQQLVSPFGKSDTASVLHEALGYIKFLHDQVQIEDLQSKGLCIVPIEFVAHVMGSNGADLWSPNYGKLQ</sequence>
<keyword evidence="8" id="KW-1185">Reference proteome</keyword>
<comment type="similarity">
    <text evidence="2">Belongs to the bHLH protein family.</text>
</comment>
<evidence type="ECO:0000256" key="1">
    <source>
        <dbReference type="ARBA" id="ARBA00004123"/>
    </source>
</evidence>
<dbReference type="EMBL" id="LFYR01001488">
    <property type="protein sequence ID" value="KMZ61430.1"/>
    <property type="molecule type" value="Genomic_DNA"/>
</dbReference>
<evidence type="ECO:0000259" key="6">
    <source>
        <dbReference type="PROSITE" id="PS50888"/>
    </source>
</evidence>
<keyword evidence="5" id="KW-0539">Nucleus</keyword>
<keyword evidence="3" id="KW-0805">Transcription regulation</keyword>
<gene>
    <name evidence="7" type="ORF">ZOSMA_52G00800</name>
</gene>
<evidence type="ECO:0000256" key="3">
    <source>
        <dbReference type="ARBA" id="ARBA00023015"/>
    </source>
</evidence>
<dbReference type="GO" id="GO:0006357">
    <property type="term" value="P:regulation of transcription by RNA polymerase II"/>
    <property type="evidence" value="ECO:0000318"/>
    <property type="project" value="GO_Central"/>
</dbReference>
<dbReference type="OrthoDB" id="1075457at2759"/>
<dbReference type="InterPro" id="IPR011598">
    <property type="entry name" value="bHLH_dom"/>
</dbReference>
<keyword evidence="7" id="KW-0238">DNA-binding</keyword>
<evidence type="ECO:0000313" key="8">
    <source>
        <dbReference type="Proteomes" id="UP000036987"/>
    </source>
</evidence>
<keyword evidence="4" id="KW-0804">Transcription</keyword>
<evidence type="ECO:0000256" key="2">
    <source>
        <dbReference type="ARBA" id="ARBA00005510"/>
    </source>
</evidence>
<dbReference type="PANTHER" id="PTHR16223">
    <property type="entry name" value="TRANSCRIPTION FACTOR BHLH83-RELATED"/>
    <property type="match status" value="1"/>
</dbReference>
<dbReference type="GO" id="GO:0005634">
    <property type="term" value="C:nucleus"/>
    <property type="evidence" value="ECO:0000318"/>
    <property type="project" value="GO_Central"/>
</dbReference>
<dbReference type="GO" id="GO:0000978">
    <property type="term" value="F:RNA polymerase II cis-regulatory region sequence-specific DNA binding"/>
    <property type="evidence" value="ECO:0000318"/>
    <property type="project" value="GO_Central"/>
</dbReference>
<proteinExistence type="inferred from homology"/>
<dbReference type="PANTHER" id="PTHR16223:SF380">
    <property type="entry name" value="HELIX-LOOP-HELIX DNA-BINDING DOMAIN CONTAINING PROTEIN, EXPRESSED"/>
    <property type="match status" value="1"/>
</dbReference>
<dbReference type="CDD" id="cd11393">
    <property type="entry name" value="bHLH_AtbHLH_like"/>
    <property type="match status" value="1"/>
</dbReference>
<protein>
    <submittedName>
        <fullName evidence="7">Basic helix-loop-helix (BHLH) DNA-binding superfamily</fullName>
    </submittedName>
</protein>
<evidence type="ECO:0000256" key="5">
    <source>
        <dbReference type="ARBA" id="ARBA00023242"/>
    </source>
</evidence>
<dbReference type="InterPro" id="IPR045239">
    <property type="entry name" value="bHLH95_bHLH"/>
</dbReference>
<dbReference type="InterPro" id="IPR045843">
    <property type="entry name" value="IND-like"/>
</dbReference>
<dbReference type="GO" id="GO:0046983">
    <property type="term" value="F:protein dimerization activity"/>
    <property type="evidence" value="ECO:0007669"/>
    <property type="project" value="InterPro"/>
</dbReference>
<reference evidence="8" key="1">
    <citation type="journal article" date="2016" name="Nature">
        <title>The genome of the seagrass Zostera marina reveals angiosperm adaptation to the sea.</title>
        <authorList>
            <person name="Olsen J.L."/>
            <person name="Rouze P."/>
            <person name="Verhelst B."/>
            <person name="Lin Y.-C."/>
            <person name="Bayer T."/>
            <person name="Collen J."/>
            <person name="Dattolo E."/>
            <person name="De Paoli E."/>
            <person name="Dittami S."/>
            <person name="Maumus F."/>
            <person name="Michel G."/>
            <person name="Kersting A."/>
            <person name="Lauritano C."/>
            <person name="Lohaus R."/>
            <person name="Toepel M."/>
            <person name="Tonon T."/>
            <person name="Vanneste K."/>
            <person name="Amirebrahimi M."/>
            <person name="Brakel J."/>
            <person name="Bostroem C."/>
            <person name="Chovatia M."/>
            <person name="Grimwood J."/>
            <person name="Jenkins J.W."/>
            <person name="Jueterbock A."/>
            <person name="Mraz A."/>
            <person name="Stam W.T."/>
            <person name="Tice H."/>
            <person name="Bornberg-Bauer E."/>
            <person name="Green P.J."/>
            <person name="Pearson G.A."/>
            <person name="Procaccini G."/>
            <person name="Duarte C.M."/>
            <person name="Schmutz J."/>
            <person name="Reusch T.B.H."/>
            <person name="Van de Peer Y."/>
        </authorList>
    </citation>
    <scope>NUCLEOTIDE SEQUENCE [LARGE SCALE GENOMIC DNA]</scope>
    <source>
        <strain evidence="8">cv. Finnish</strain>
    </source>
</reference>
<dbReference type="AlphaFoldDB" id="A0A0K9NZN6"/>